<dbReference type="AlphaFoldDB" id="A0ABD3G0R5"/>
<proteinExistence type="predicted"/>
<evidence type="ECO:0000313" key="2">
    <source>
        <dbReference type="Proteomes" id="UP001632037"/>
    </source>
</evidence>
<keyword evidence="2" id="KW-1185">Reference proteome</keyword>
<dbReference type="EMBL" id="JBIMZQ010000003">
    <property type="protein sequence ID" value="KAL3672752.1"/>
    <property type="molecule type" value="Genomic_DNA"/>
</dbReference>
<protein>
    <submittedName>
        <fullName evidence="1">Uncharacterized protein</fullName>
    </submittedName>
</protein>
<sequence length="203" mass="23498">MNSPVPTNEMTQKPLLRDAMNGTRMEVFDHHILPFGMRETTDAWWKHWNKYRAGRPEANVGNVVVESFGLEFTDVVANTTATFYVQQVLQRHIEDDRTVIVWNAYVEPFMFENERVNGVYFLEQSHVLIKPGHRKTTDNAVSTRMSSCEIVIPHFLDPKLRDDPKMTELTDFVASSLSSNITMRNEKVENMLLDRSLRQSGLH</sequence>
<accession>A0ABD3G0R5</accession>
<dbReference type="Proteomes" id="UP001632037">
    <property type="component" value="Unassembled WGS sequence"/>
</dbReference>
<name>A0ABD3G0R5_9STRA</name>
<reference evidence="1 2" key="1">
    <citation type="submission" date="2024-09" db="EMBL/GenBank/DDBJ databases">
        <title>Genome sequencing and assembly of Phytophthora oleae, isolate VK10A, causative agent of rot of olive drupes.</title>
        <authorList>
            <person name="Conti Taguali S."/>
            <person name="Riolo M."/>
            <person name="La Spada F."/>
            <person name="Cacciola S.O."/>
            <person name="Dionisio G."/>
        </authorList>
    </citation>
    <scope>NUCLEOTIDE SEQUENCE [LARGE SCALE GENOMIC DNA]</scope>
    <source>
        <strain evidence="1 2">VK10A</strain>
    </source>
</reference>
<gene>
    <name evidence="1" type="ORF">V7S43_002043</name>
</gene>
<dbReference type="PANTHER" id="PTHR35796:SF3">
    <property type="entry name" value="BHLH DOMAIN-CONTAINING PROTEIN"/>
    <property type="match status" value="1"/>
</dbReference>
<comment type="caution">
    <text evidence="1">The sequence shown here is derived from an EMBL/GenBank/DDBJ whole genome shotgun (WGS) entry which is preliminary data.</text>
</comment>
<evidence type="ECO:0000313" key="1">
    <source>
        <dbReference type="EMBL" id="KAL3672752.1"/>
    </source>
</evidence>
<dbReference type="PANTHER" id="PTHR35796">
    <property type="entry name" value="HYPOTHETICAL CYTOSOLIC PROTEIN"/>
    <property type="match status" value="1"/>
</dbReference>
<organism evidence="1 2">
    <name type="scientific">Phytophthora oleae</name>
    <dbReference type="NCBI Taxonomy" id="2107226"/>
    <lineage>
        <taxon>Eukaryota</taxon>
        <taxon>Sar</taxon>
        <taxon>Stramenopiles</taxon>
        <taxon>Oomycota</taxon>
        <taxon>Peronosporomycetes</taxon>
        <taxon>Peronosporales</taxon>
        <taxon>Peronosporaceae</taxon>
        <taxon>Phytophthora</taxon>
    </lineage>
</organism>